<dbReference type="GO" id="GO:0005829">
    <property type="term" value="C:cytosol"/>
    <property type="evidence" value="ECO:0007669"/>
    <property type="project" value="TreeGrafter"/>
</dbReference>
<dbReference type="Gene3D" id="3.40.50.2000">
    <property type="entry name" value="Glycogen Phosphorylase B"/>
    <property type="match status" value="2"/>
</dbReference>
<comment type="caution">
    <text evidence="3">The sequence shown here is derived from an EMBL/GenBank/DDBJ whole genome shotgun (WGS) entry which is preliminary data.</text>
</comment>
<keyword evidence="1" id="KW-0328">Glycosyltransferase</keyword>
<dbReference type="PANTHER" id="PTHR30160">
    <property type="entry name" value="TETRAACYLDISACCHARIDE 4'-KINASE-RELATED"/>
    <property type="match status" value="1"/>
</dbReference>
<reference evidence="3" key="2">
    <citation type="submission" date="2022-08" db="EMBL/GenBank/DDBJ databases">
        <authorList>
            <person name="Iruegas-Bocardo F."/>
            <person name="Weisberg A.J."/>
            <person name="Riutta E.R."/>
            <person name="Kilday K."/>
            <person name="Bonkowski J.C."/>
            <person name="Creswell T."/>
            <person name="Daughtrey M.L."/>
            <person name="Rane K."/>
            <person name="Grunwald N.J."/>
            <person name="Chang J.H."/>
            <person name="Putnam M.L."/>
        </authorList>
    </citation>
    <scope>NUCLEOTIDE SEQUENCE</scope>
    <source>
        <strain evidence="3">22-338</strain>
    </source>
</reference>
<protein>
    <submittedName>
        <fullName evidence="3">Glycosyltransferase family 9 protein</fullName>
    </submittedName>
</protein>
<dbReference type="GO" id="GO:0008713">
    <property type="term" value="F:ADP-heptose-lipopolysaccharide heptosyltransferase activity"/>
    <property type="evidence" value="ECO:0007669"/>
    <property type="project" value="TreeGrafter"/>
</dbReference>
<reference evidence="3" key="1">
    <citation type="journal article" date="2022" name="Phytopathology">
        <title>Whole genome sequencing-based tracing of a 2022 introduction and outbreak of Xanthomonas hortorum pv. pelargonii.</title>
        <authorList>
            <person name="Iruegas Bocardo F."/>
            <person name="Weisberg A.J."/>
            <person name="Riutta E.R."/>
            <person name="Kilday K.B."/>
            <person name="Bonkowski J.C."/>
            <person name="Creswell T.C."/>
            <person name="Daughtrey M."/>
            <person name="Rane K.K."/>
            <person name="Grunwald N.J."/>
            <person name="Chang J.H."/>
            <person name="Putnam M."/>
        </authorList>
    </citation>
    <scope>NUCLEOTIDE SEQUENCE</scope>
    <source>
        <strain evidence="3">22-338</strain>
    </source>
</reference>
<evidence type="ECO:0000256" key="2">
    <source>
        <dbReference type="ARBA" id="ARBA00022679"/>
    </source>
</evidence>
<gene>
    <name evidence="3" type="ORF">NY667_13970</name>
</gene>
<dbReference type="GO" id="GO:0009244">
    <property type="term" value="P:lipopolysaccharide core region biosynthetic process"/>
    <property type="evidence" value="ECO:0007669"/>
    <property type="project" value="TreeGrafter"/>
</dbReference>
<dbReference type="AlphaFoldDB" id="A0A9X4H6N9"/>
<dbReference type="Pfam" id="PF01075">
    <property type="entry name" value="Glyco_transf_9"/>
    <property type="match status" value="1"/>
</dbReference>
<evidence type="ECO:0000313" key="4">
    <source>
        <dbReference type="Proteomes" id="UP001140230"/>
    </source>
</evidence>
<name>A0A9X4H6N9_9XANT</name>
<sequence>MNRRLADAALLAYARLLRRFERVPAATAQVERVVIFSALGPGLRAGDHIAASIAFELVARRFPGAELHLVTTAFQAGKFHDLYLLHMPIDRLIVCDDPAFGRWRNWLRLLRGLRAARYDACVHDSRDTRLSPLFAHLCGIGRRFGLQRGLAVDAFVNQGQIALSGAWGAMTLLDMAQAYARALAFDPPLPRERIDPRFRLAPVDRPLAFSGRRPIIVVHPGGSRDWNRRWPDAHYQVLCEQLLRRYHAQIVLVGGDDESDEAQQLVDRVRERCSDGELRQACGGDLNWMAQHVAQADLVVGNDSSVMHIAGCLGVPAVIMFGPTPYSTWDAYRNQTSVSLELDCWRHRPTLHRDAVAACSRDCPVEYDPALRRYPHCMTGLSVEAVFDACERKLAAGGRRDGRDASSVAGTAADPA</sequence>
<proteinExistence type="predicted"/>
<keyword evidence="2" id="KW-0808">Transferase</keyword>
<dbReference type="PANTHER" id="PTHR30160:SF7">
    <property type="entry name" value="ADP-HEPTOSE--LPS HEPTOSYLTRANSFERASE 2"/>
    <property type="match status" value="1"/>
</dbReference>
<dbReference type="CDD" id="cd03789">
    <property type="entry name" value="GT9_LPS_heptosyltransferase"/>
    <property type="match status" value="1"/>
</dbReference>
<dbReference type="EMBL" id="JANWTP010000044">
    <property type="protein sequence ID" value="MDC8638891.1"/>
    <property type="molecule type" value="Genomic_DNA"/>
</dbReference>
<evidence type="ECO:0000313" key="3">
    <source>
        <dbReference type="EMBL" id="MDC8638891.1"/>
    </source>
</evidence>
<dbReference type="SUPFAM" id="SSF53756">
    <property type="entry name" value="UDP-Glycosyltransferase/glycogen phosphorylase"/>
    <property type="match status" value="1"/>
</dbReference>
<organism evidence="3 4">
    <name type="scientific">Xanthomonas hortorum pv. hederae</name>
    <dbReference type="NCBI Taxonomy" id="453603"/>
    <lineage>
        <taxon>Bacteria</taxon>
        <taxon>Pseudomonadati</taxon>
        <taxon>Pseudomonadota</taxon>
        <taxon>Gammaproteobacteria</taxon>
        <taxon>Lysobacterales</taxon>
        <taxon>Lysobacteraceae</taxon>
        <taxon>Xanthomonas</taxon>
    </lineage>
</organism>
<accession>A0A9X4H6N9</accession>
<dbReference type="InterPro" id="IPR002201">
    <property type="entry name" value="Glyco_trans_9"/>
</dbReference>
<dbReference type="InterPro" id="IPR051199">
    <property type="entry name" value="LPS_LOS_Heptosyltrfase"/>
</dbReference>
<evidence type="ECO:0000256" key="1">
    <source>
        <dbReference type="ARBA" id="ARBA00022676"/>
    </source>
</evidence>
<dbReference type="Proteomes" id="UP001140230">
    <property type="component" value="Unassembled WGS sequence"/>
</dbReference>
<dbReference type="RefSeq" id="WP_273664188.1">
    <property type="nucleotide sequence ID" value="NZ_JANWTP010000044.1"/>
</dbReference>